<feature type="region of interest" description="Disordered" evidence="1">
    <location>
        <begin position="1"/>
        <end position="153"/>
    </location>
</feature>
<dbReference type="AlphaFoldDB" id="A0A8T2MMQ8"/>
<dbReference type="EMBL" id="JAFBMS010000985">
    <property type="protein sequence ID" value="KAG9329709.1"/>
    <property type="molecule type" value="Genomic_DNA"/>
</dbReference>
<organism evidence="2 3">
    <name type="scientific">Albula glossodonta</name>
    <name type="common">roundjaw bonefish</name>
    <dbReference type="NCBI Taxonomy" id="121402"/>
    <lineage>
        <taxon>Eukaryota</taxon>
        <taxon>Metazoa</taxon>
        <taxon>Chordata</taxon>
        <taxon>Craniata</taxon>
        <taxon>Vertebrata</taxon>
        <taxon>Euteleostomi</taxon>
        <taxon>Actinopterygii</taxon>
        <taxon>Neopterygii</taxon>
        <taxon>Teleostei</taxon>
        <taxon>Albuliformes</taxon>
        <taxon>Albulidae</taxon>
        <taxon>Albula</taxon>
    </lineage>
</organism>
<sequence>MKLCCASSGFGSRPTVEKGRDPCPSARRSLRLNKEQRRGREGRAGRSSNTGPPALEGPSSLAHNGWGLNTAYVRRRDTAAAQTPGGKETKTRVRLGIPRSVSLPQPPPPTPPTSSRKMNSASVDDFPPPSAAQPCSPQTPFCNGGGSHQRKRE</sequence>
<evidence type="ECO:0000313" key="2">
    <source>
        <dbReference type="EMBL" id="KAG9329709.1"/>
    </source>
</evidence>
<name>A0A8T2MMQ8_9TELE</name>
<reference evidence="2" key="1">
    <citation type="thesis" date="2021" institute="BYU ScholarsArchive" country="Provo, UT, USA">
        <title>Applications of and Algorithms for Genome Assembly and Genomic Analyses with an Emphasis on Marine Teleosts.</title>
        <authorList>
            <person name="Pickett B.D."/>
        </authorList>
    </citation>
    <scope>NUCLEOTIDE SEQUENCE</scope>
    <source>
        <strain evidence="2">HI-2016</strain>
    </source>
</reference>
<protein>
    <submittedName>
        <fullName evidence="2">Uncharacterized protein</fullName>
    </submittedName>
</protein>
<gene>
    <name evidence="2" type="ORF">JZ751_030015</name>
</gene>
<keyword evidence="3" id="KW-1185">Reference proteome</keyword>
<comment type="caution">
    <text evidence="2">The sequence shown here is derived from an EMBL/GenBank/DDBJ whole genome shotgun (WGS) entry which is preliminary data.</text>
</comment>
<dbReference type="Proteomes" id="UP000824540">
    <property type="component" value="Unassembled WGS sequence"/>
</dbReference>
<proteinExistence type="predicted"/>
<evidence type="ECO:0000256" key="1">
    <source>
        <dbReference type="SAM" id="MobiDB-lite"/>
    </source>
</evidence>
<accession>A0A8T2MMQ8</accession>
<feature type="compositionally biased region" description="Basic and acidic residues" evidence="1">
    <location>
        <begin position="32"/>
        <end position="44"/>
    </location>
</feature>
<evidence type="ECO:0000313" key="3">
    <source>
        <dbReference type="Proteomes" id="UP000824540"/>
    </source>
</evidence>